<dbReference type="PANTHER" id="PTHR43158">
    <property type="entry name" value="SKFA PEPTIDE EXPORT ATP-BINDING PROTEIN SKFE"/>
    <property type="match status" value="1"/>
</dbReference>
<protein>
    <recommendedName>
        <fullName evidence="3">ABC transporter domain-containing protein</fullName>
    </recommendedName>
</protein>
<dbReference type="GO" id="GO:0016887">
    <property type="term" value="F:ATP hydrolysis activity"/>
    <property type="evidence" value="ECO:0007669"/>
    <property type="project" value="InterPro"/>
</dbReference>
<dbReference type="Pfam" id="PF00005">
    <property type="entry name" value="ABC_tran"/>
    <property type="match status" value="1"/>
</dbReference>
<evidence type="ECO:0000313" key="5">
    <source>
        <dbReference type="Proteomes" id="UP001055025"/>
    </source>
</evidence>
<dbReference type="EMBL" id="BQKC01000001">
    <property type="protein sequence ID" value="GJM54767.1"/>
    <property type="molecule type" value="Genomic_DNA"/>
</dbReference>
<evidence type="ECO:0000259" key="3">
    <source>
        <dbReference type="Pfam" id="PF00005"/>
    </source>
</evidence>
<gene>
    <name evidence="4" type="ORF">ATOP_04220</name>
</gene>
<dbReference type="PANTHER" id="PTHR43158:SF2">
    <property type="entry name" value="SKFA PEPTIDE EXPORT ATP-BINDING PROTEIN SKFE"/>
    <property type="match status" value="1"/>
</dbReference>
<feature type="domain" description="ABC transporter" evidence="3">
    <location>
        <begin position="18"/>
        <end position="64"/>
    </location>
</feature>
<sequence length="132" mass="13907">MLTCEDLTLSFGSRPVLGDASLSLREGQVLGLVAPNGSGKTTLLKALAGAPLGSARGAVQADGVPGCRTGDYQELVFYAPGDGSLLYGDLNARDHFDLLVSHWGIEDSPAELMERWGSPDWAANRCFATPRA</sequence>
<dbReference type="Proteomes" id="UP001055025">
    <property type="component" value="Unassembled WGS sequence"/>
</dbReference>
<keyword evidence="1" id="KW-0547">Nucleotide-binding</keyword>
<dbReference type="Gene3D" id="3.40.50.300">
    <property type="entry name" value="P-loop containing nucleotide triphosphate hydrolases"/>
    <property type="match status" value="1"/>
</dbReference>
<reference evidence="4" key="1">
    <citation type="journal article" date="2022" name="Int. J. Syst. Evol. Microbiol.">
        <title>Granulimonas faecalis gen. nov., sp. nov., and Leptogranulimonas caecicola gen. nov., sp. nov., novel lactate-producing Atopobiaceae bacteria isolated from mouse intestines, and an emended description of the family Atopobiaceae.</title>
        <authorList>
            <person name="Morinaga K."/>
            <person name="Kusada H."/>
            <person name="Sakamoto S."/>
            <person name="Murakami T."/>
            <person name="Toyoda A."/>
            <person name="Mori H."/>
            <person name="Meng X.Y."/>
            <person name="Takashino M."/>
            <person name="Murotomi K."/>
            <person name="Tamaki H."/>
        </authorList>
    </citation>
    <scope>NUCLEOTIDE SEQUENCE</scope>
    <source>
        <strain evidence="4">OPF53</strain>
    </source>
</reference>
<dbReference type="AlphaFoldDB" id="A0AAV5B0L7"/>
<evidence type="ECO:0000256" key="2">
    <source>
        <dbReference type="ARBA" id="ARBA00022840"/>
    </source>
</evidence>
<dbReference type="GO" id="GO:0005524">
    <property type="term" value="F:ATP binding"/>
    <property type="evidence" value="ECO:0007669"/>
    <property type="project" value="UniProtKB-KW"/>
</dbReference>
<accession>A0AAV5B0L7</accession>
<keyword evidence="5" id="KW-1185">Reference proteome</keyword>
<organism evidence="4 5">
    <name type="scientific">Granulimonas faecalis</name>
    <dbReference type="NCBI Taxonomy" id="2894155"/>
    <lineage>
        <taxon>Bacteria</taxon>
        <taxon>Bacillati</taxon>
        <taxon>Actinomycetota</taxon>
        <taxon>Coriobacteriia</taxon>
        <taxon>Coriobacteriales</taxon>
        <taxon>Kribbibacteriaceae</taxon>
        <taxon>Granulimonas</taxon>
    </lineage>
</organism>
<name>A0AAV5B0L7_9ACTN</name>
<dbReference type="InterPro" id="IPR003439">
    <property type="entry name" value="ABC_transporter-like_ATP-bd"/>
</dbReference>
<keyword evidence="2" id="KW-0067">ATP-binding</keyword>
<evidence type="ECO:0000313" key="4">
    <source>
        <dbReference type="EMBL" id="GJM54767.1"/>
    </source>
</evidence>
<evidence type="ECO:0000256" key="1">
    <source>
        <dbReference type="ARBA" id="ARBA00022741"/>
    </source>
</evidence>
<proteinExistence type="predicted"/>
<dbReference type="InterPro" id="IPR027417">
    <property type="entry name" value="P-loop_NTPase"/>
</dbReference>
<comment type="caution">
    <text evidence="4">The sequence shown here is derived from an EMBL/GenBank/DDBJ whole genome shotgun (WGS) entry which is preliminary data.</text>
</comment>
<dbReference type="RefSeq" id="WP_265590569.1">
    <property type="nucleotide sequence ID" value="NZ_BQKC01000001.1"/>
</dbReference>
<dbReference type="SUPFAM" id="SSF52540">
    <property type="entry name" value="P-loop containing nucleoside triphosphate hydrolases"/>
    <property type="match status" value="1"/>
</dbReference>